<gene>
    <name evidence="3" type="ORF">FYJ85_08590</name>
</gene>
<evidence type="ECO:0000313" key="3">
    <source>
        <dbReference type="EMBL" id="MST97099.1"/>
    </source>
</evidence>
<feature type="compositionally biased region" description="Basic and acidic residues" evidence="1">
    <location>
        <begin position="190"/>
        <end position="210"/>
    </location>
</feature>
<comment type="caution">
    <text evidence="3">The sequence shown here is derived from an EMBL/GenBank/DDBJ whole genome shotgun (WGS) entry which is preliminary data.</text>
</comment>
<accession>A0A844G3Y5</accession>
<dbReference type="RefSeq" id="WP_154417921.1">
    <property type="nucleotide sequence ID" value="NZ_CALXOB010000046.1"/>
</dbReference>
<protein>
    <submittedName>
        <fullName evidence="3">GNAT family N-acetyltransferase</fullName>
    </submittedName>
</protein>
<reference evidence="3 4" key="1">
    <citation type="submission" date="2019-08" db="EMBL/GenBank/DDBJ databases">
        <title>In-depth cultivation of the pig gut microbiome towards novel bacterial diversity and tailored functional studies.</title>
        <authorList>
            <person name="Wylensek D."/>
            <person name="Hitch T.C.A."/>
            <person name="Clavel T."/>
        </authorList>
    </citation>
    <scope>NUCLEOTIDE SEQUENCE [LARGE SCALE GENOMIC DNA]</scope>
    <source>
        <strain evidence="3 4">BBE-744-WT-12</strain>
    </source>
</reference>
<dbReference type="InterPro" id="IPR016181">
    <property type="entry name" value="Acyl_CoA_acyltransferase"/>
</dbReference>
<dbReference type="AlphaFoldDB" id="A0A844G3Y5"/>
<dbReference type="PROSITE" id="PS51186">
    <property type="entry name" value="GNAT"/>
    <property type="match status" value="1"/>
</dbReference>
<dbReference type="Proteomes" id="UP000435649">
    <property type="component" value="Unassembled WGS sequence"/>
</dbReference>
<dbReference type="Pfam" id="PF00583">
    <property type="entry name" value="Acetyltransf_1"/>
    <property type="match status" value="1"/>
</dbReference>
<evidence type="ECO:0000313" key="4">
    <source>
        <dbReference type="Proteomes" id="UP000435649"/>
    </source>
</evidence>
<keyword evidence="3" id="KW-0808">Transferase</keyword>
<sequence length="210" mass="24267">MKEKYRIVHLPKEKWQGTVLPIGYTTQEYYDVAVDRQESGFTFTIRKKKFGRPVTHTPEEYDCPDRLYAEYYPEARAWGVLEAGRLVAAIETCPEIWSNRLLVTELWIDAPFRKQGLGHALMEVAKKQALREHRRAVILETQSCNVNAVDFYLHEGFTLIGLDSCCYGNNDLARKEVRLNLGWFPPQKAKPSDGENGIRPERPEERHAAE</sequence>
<name>A0A844G3Y5_9BACT</name>
<organism evidence="3 4">
    <name type="scientific">Victivallis lenta</name>
    <dbReference type="NCBI Taxonomy" id="2606640"/>
    <lineage>
        <taxon>Bacteria</taxon>
        <taxon>Pseudomonadati</taxon>
        <taxon>Lentisphaerota</taxon>
        <taxon>Lentisphaeria</taxon>
        <taxon>Victivallales</taxon>
        <taxon>Victivallaceae</taxon>
        <taxon>Victivallis</taxon>
    </lineage>
</organism>
<proteinExistence type="predicted"/>
<dbReference type="GO" id="GO:0016747">
    <property type="term" value="F:acyltransferase activity, transferring groups other than amino-acyl groups"/>
    <property type="evidence" value="ECO:0007669"/>
    <property type="project" value="InterPro"/>
</dbReference>
<dbReference type="InterPro" id="IPR000182">
    <property type="entry name" value="GNAT_dom"/>
</dbReference>
<keyword evidence="4" id="KW-1185">Reference proteome</keyword>
<dbReference type="Gene3D" id="3.40.630.30">
    <property type="match status" value="1"/>
</dbReference>
<dbReference type="CDD" id="cd04301">
    <property type="entry name" value="NAT_SF"/>
    <property type="match status" value="1"/>
</dbReference>
<evidence type="ECO:0000256" key="1">
    <source>
        <dbReference type="SAM" id="MobiDB-lite"/>
    </source>
</evidence>
<dbReference type="EMBL" id="VUNS01000007">
    <property type="protein sequence ID" value="MST97099.1"/>
    <property type="molecule type" value="Genomic_DNA"/>
</dbReference>
<evidence type="ECO:0000259" key="2">
    <source>
        <dbReference type="PROSITE" id="PS51186"/>
    </source>
</evidence>
<dbReference type="SUPFAM" id="SSF55729">
    <property type="entry name" value="Acyl-CoA N-acyltransferases (Nat)"/>
    <property type="match status" value="1"/>
</dbReference>
<feature type="region of interest" description="Disordered" evidence="1">
    <location>
        <begin position="186"/>
        <end position="210"/>
    </location>
</feature>
<feature type="domain" description="N-acetyltransferase" evidence="2">
    <location>
        <begin position="43"/>
        <end position="178"/>
    </location>
</feature>